<sequence>MAEQREPVDTKPGEASMGGSHTTNRMHKRQVRDDTTNSLTSDLTEEKRKQLCALLGNVELTLLYKASVHGYNASAFHQRCDRQGPTLLVAYNRSGYIFGGYTSVEYAQSGRQITDEDIFLFSFQGKIPVCIKINSGYNARLDDAGVPNFGQQLYFCYNNQPVVLNQGVSAFTVNAATMYGNDTQMTECEVYKVEQSAGKSSFFNSINSIFMGRMTSKAMSGSAGTSLTTQFRTYPVKDGREGKPLPFVLCDTMGLEEQSGAGLDIEDISSILQGHVLDRYKFNPTAPFQPDEQKASRPASLQEKIHCVVYVIDATKISLMSDKLEEKLAAIRRKVNSLGIAQIVLMTKVDEACPLVEEDLQSLYVSSYIKTKVQEVSSRLGVPVSCVLPVKNYSQELELELNCDVLLLTALQQMLNFSDDYLDDVGHMESNPI</sequence>
<evidence type="ECO:0000313" key="5">
    <source>
        <dbReference type="Proteomes" id="UP000281406"/>
    </source>
</evidence>
<evidence type="ECO:0000256" key="1">
    <source>
        <dbReference type="ARBA" id="ARBA00009243"/>
    </source>
</evidence>
<dbReference type="Pfam" id="PF07534">
    <property type="entry name" value="TLD"/>
    <property type="match status" value="1"/>
</dbReference>
<evidence type="ECO:0000259" key="3">
    <source>
        <dbReference type="PROSITE" id="PS51886"/>
    </source>
</evidence>
<evidence type="ECO:0000313" key="4">
    <source>
        <dbReference type="EMBL" id="ROL40869.1"/>
    </source>
</evidence>
<accession>A0A3N0Y3Z8</accession>
<comment type="similarity">
    <text evidence="1">Belongs to the IFI44 family.</text>
</comment>
<evidence type="ECO:0000256" key="2">
    <source>
        <dbReference type="SAM" id="MobiDB-lite"/>
    </source>
</evidence>
<name>A0A3N0Y3Z8_ANAGA</name>
<dbReference type="Proteomes" id="UP000281406">
    <property type="component" value="Unassembled WGS sequence"/>
</dbReference>
<comment type="caution">
    <text evidence="4">The sequence shown here is derived from an EMBL/GenBank/DDBJ whole genome shotgun (WGS) entry which is preliminary data.</text>
</comment>
<keyword evidence="5" id="KW-1185">Reference proteome</keyword>
<dbReference type="EMBL" id="RJVU01053127">
    <property type="protein sequence ID" value="ROL40869.1"/>
    <property type="molecule type" value="Genomic_DNA"/>
</dbReference>
<dbReference type="InterPro" id="IPR006571">
    <property type="entry name" value="TLDc_dom"/>
</dbReference>
<dbReference type="InterPro" id="IPR027417">
    <property type="entry name" value="P-loop_NTPase"/>
</dbReference>
<dbReference type="SMART" id="SM00584">
    <property type="entry name" value="TLDc"/>
    <property type="match status" value="1"/>
</dbReference>
<dbReference type="PANTHER" id="PTHR14241:SF19">
    <property type="entry name" value="INTERFERON-INDUCED PROTEIN 44-LIKE ISOFORM X1-RELATED"/>
    <property type="match status" value="1"/>
</dbReference>
<dbReference type="PROSITE" id="PS51886">
    <property type="entry name" value="TLDC"/>
    <property type="match status" value="1"/>
</dbReference>
<feature type="compositionally biased region" description="Basic and acidic residues" evidence="2">
    <location>
        <begin position="1"/>
        <end position="12"/>
    </location>
</feature>
<dbReference type="CDD" id="cd00882">
    <property type="entry name" value="Ras_like_GTPase"/>
    <property type="match status" value="1"/>
</dbReference>
<dbReference type="AlphaFoldDB" id="A0A3N0Y3Z8"/>
<organism evidence="4 5">
    <name type="scientific">Anabarilius grahami</name>
    <name type="common">Kanglang fish</name>
    <name type="synonym">Barilius grahami</name>
    <dbReference type="NCBI Taxonomy" id="495550"/>
    <lineage>
        <taxon>Eukaryota</taxon>
        <taxon>Metazoa</taxon>
        <taxon>Chordata</taxon>
        <taxon>Craniata</taxon>
        <taxon>Vertebrata</taxon>
        <taxon>Euteleostomi</taxon>
        <taxon>Actinopterygii</taxon>
        <taxon>Neopterygii</taxon>
        <taxon>Teleostei</taxon>
        <taxon>Ostariophysi</taxon>
        <taxon>Cypriniformes</taxon>
        <taxon>Xenocyprididae</taxon>
        <taxon>Xenocypridinae</taxon>
        <taxon>Xenocypridinae incertae sedis</taxon>
        <taxon>Anabarilius</taxon>
    </lineage>
</organism>
<proteinExistence type="inferred from homology"/>
<feature type="domain" description="TLDc" evidence="3">
    <location>
        <begin position="37"/>
        <end position="194"/>
    </location>
</feature>
<dbReference type="OrthoDB" id="25620at2759"/>
<feature type="region of interest" description="Disordered" evidence="2">
    <location>
        <begin position="1"/>
        <end position="42"/>
    </location>
</feature>
<dbReference type="Gene3D" id="3.40.50.300">
    <property type="entry name" value="P-loop containing nucleotide triphosphate hydrolases"/>
    <property type="match status" value="1"/>
</dbReference>
<reference evidence="4" key="1">
    <citation type="submission" date="2018-10" db="EMBL/GenBank/DDBJ databases">
        <title>Genome assembly for a Yunnan-Guizhou Plateau 3E fish, Anabarilius grahami (Regan), and its evolutionary and genetic applications.</title>
        <authorList>
            <person name="Jiang W."/>
        </authorList>
    </citation>
    <scope>NUCLEOTIDE SEQUENCE [LARGE SCALE GENOMIC DNA]</scope>
    <source>
        <strain evidence="4">AG-KIZ</strain>
        <tissue evidence="4">Muscle</tissue>
    </source>
</reference>
<protein>
    <submittedName>
        <fullName evidence="4">Interferon-induced protein 44-like</fullName>
    </submittedName>
</protein>
<dbReference type="GO" id="GO:0006955">
    <property type="term" value="P:immune response"/>
    <property type="evidence" value="ECO:0007669"/>
    <property type="project" value="TreeGrafter"/>
</dbReference>
<dbReference type="PANTHER" id="PTHR14241">
    <property type="entry name" value="INTERFERON-INDUCED PROTEIN 44"/>
    <property type="match status" value="1"/>
</dbReference>
<gene>
    <name evidence="4" type="ORF">DPX16_9863</name>
</gene>
<dbReference type="SUPFAM" id="SSF52540">
    <property type="entry name" value="P-loop containing nucleoside triphosphate hydrolases"/>
    <property type="match status" value="1"/>
</dbReference>